<keyword evidence="1" id="KW-0472">Membrane</keyword>
<evidence type="ECO:0000313" key="2">
    <source>
        <dbReference type="EMBL" id="KAF6147380.1"/>
    </source>
</evidence>
<dbReference type="InterPro" id="IPR052972">
    <property type="entry name" value="Sacsin_chaperone_reg"/>
</dbReference>
<keyword evidence="3" id="KW-1185">Reference proteome</keyword>
<keyword evidence="1" id="KW-1133">Transmembrane helix</keyword>
<comment type="caution">
    <text evidence="2">The sequence shown here is derived from an EMBL/GenBank/DDBJ whole genome shotgun (WGS) entry which is preliminary data.</text>
</comment>
<protein>
    <submittedName>
        <fullName evidence="2">Uncharacterized protein</fullName>
    </submittedName>
</protein>
<keyword evidence="1" id="KW-0812">Transmembrane</keyword>
<evidence type="ECO:0000256" key="1">
    <source>
        <dbReference type="SAM" id="Phobius"/>
    </source>
</evidence>
<feature type="transmembrane region" description="Helical" evidence="1">
    <location>
        <begin position="118"/>
        <end position="139"/>
    </location>
</feature>
<accession>A0A7J7LXW6</accession>
<evidence type="ECO:0000313" key="3">
    <source>
        <dbReference type="Proteomes" id="UP000541444"/>
    </source>
</evidence>
<dbReference type="GO" id="GO:0030544">
    <property type="term" value="F:Hsp70 protein binding"/>
    <property type="evidence" value="ECO:0007669"/>
    <property type="project" value="TreeGrafter"/>
</dbReference>
<dbReference type="Proteomes" id="UP000541444">
    <property type="component" value="Unassembled WGS sequence"/>
</dbReference>
<name>A0A7J7LXW6_9MAGN</name>
<dbReference type="OrthoDB" id="1262810at2759"/>
<organism evidence="2 3">
    <name type="scientific">Kingdonia uniflora</name>
    <dbReference type="NCBI Taxonomy" id="39325"/>
    <lineage>
        <taxon>Eukaryota</taxon>
        <taxon>Viridiplantae</taxon>
        <taxon>Streptophyta</taxon>
        <taxon>Embryophyta</taxon>
        <taxon>Tracheophyta</taxon>
        <taxon>Spermatophyta</taxon>
        <taxon>Magnoliopsida</taxon>
        <taxon>Ranunculales</taxon>
        <taxon>Circaeasteraceae</taxon>
        <taxon>Kingdonia</taxon>
    </lineage>
</organism>
<gene>
    <name evidence="2" type="ORF">GIB67_003278</name>
</gene>
<sequence length="146" mass="16274">MVKNAPKDAKFLASSQVFSFQNISTANESSLSTFPNEDKIEMGNRNLDQVLESVGSVKSSSSKTQPSKELQYGRVSTAELVQAVHDMLSAAGINMDVEKQSLLQITLTIQEQLRESQAALFLEQVNLFLSYLLVCYVALFRFQPYI</sequence>
<reference evidence="2 3" key="1">
    <citation type="journal article" date="2020" name="IScience">
        <title>Genome Sequencing of the Endangered Kingdonia uniflora (Circaeasteraceae, Ranunculales) Reveals Potential Mechanisms of Evolutionary Specialization.</title>
        <authorList>
            <person name="Sun Y."/>
            <person name="Deng T."/>
            <person name="Zhang A."/>
            <person name="Moore M.J."/>
            <person name="Landis J.B."/>
            <person name="Lin N."/>
            <person name="Zhang H."/>
            <person name="Zhang X."/>
            <person name="Huang J."/>
            <person name="Zhang X."/>
            <person name="Sun H."/>
            <person name="Wang H."/>
        </authorList>
    </citation>
    <scope>NUCLEOTIDE SEQUENCE [LARGE SCALE GENOMIC DNA]</scope>
    <source>
        <strain evidence="2">TB1705</strain>
        <tissue evidence="2">Leaf</tissue>
    </source>
</reference>
<dbReference type="EMBL" id="JACGCM010001912">
    <property type="protein sequence ID" value="KAF6147380.1"/>
    <property type="molecule type" value="Genomic_DNA"/>
</dbReference>
<dbReference type="AlphaFoldDB" id="A0A7J7LXW6"/>
<proteinExistence type="predicted"/>
<dbReference type="PANTHER" id="PTHR15600">
    <property type="entry name" value="SACSIN"/>
    <property type="match status" value="1"/>
</dbReference>
<dbReference type="PANTHER" id="PTHR15600:SF42">
    <property type="entry name" value="SACSIN"/>
    <property type="match status" value="1"/>
</dbReference>